<protein>
    <submittedName>
        <fullName evidence="3">Universal stress protein</fullName>
    </submittedName>
</protein>
<name>A0A848HM48_9BURK</name>
<organism evidence="3 4">
    <name type="scientific">Massilia polaris</name>
    <dbReference type="NCBI Taxonomy" id="2728846"/>
    <lineage>
        <taxon>Bacteria</taxon>
        <taxon>Pseudomonadati</taxon>
        <taxon>Pseudomonadota</taxon>
        <taxon>Betaproteobacteria</taxon>
        <taxon>Burkholderiales</taxon>
        <taxon>Oxalobacteraceae</taxon>
        <taxon>Telluria group</taxon>
        <taxon>Massilia</taxon>
    </lineage>
</organism>
<dbReference type="PRINTS" id="PR01438">
    <property type="entry name" value="UNVRSLSTRESS"/>
</dbReference>
<accession>A0A848HM48</accession>
<dbReference type="AlphaFoldDB" id="A0A848HM48"/>
<feature type="domain" description="UspA" evidence="2">
    <location>
        <begin position="3"/>
        <end position="146"/>
    </location>
</feature>
<dbReference type="PANTHER" id="PTHR46268:SF15">
    <property type="entry name" value="UNIVERSAL STRESS PROTEIN HP_0031"/>
    <property type="match status" value="1"/>
</dbReference>
<comment type="similarity">
    <text evidence="1">Belongs to the universal stress protein A family.</text>
</comment>
<dbReference type="Pfam" id="PF00582">
    <property type="entry name" value="Usp"/>
    <property type="match status" value="2"/>
</dbReference>
<dbReference type="PANTHER" id="PTHR46268">
    <property type="entry name" value="STRESS RESPONSE PROTEIN NHAX"/>
    <property type="match status" value="1"/>
</dbReference>
<comment type="caution">
    <text evidence="3">The sequence shown here is derived from an EMBL/GenBank/DDBJ whole genome shotgun (WGS) entry which is preliminary data.</text>
</comment>
<dbReference type="RefSeq" id="WP_169464665.1">
    <property type="nucleotide sequence ID" value="NZ_JABBGG010000003.1"/>
</dbReference>
<dbReference type="InterPro" id="IPR006016">
    <property type="entry name" value="UspA"/>
</dbReference>
<dbReference type="SUPFAM" id="SSF52402">
    <property type="entry name" value="Adenine nucleotide alpha hydrolases-like"/>
    <property type="match status" value="2"/>
</dbReference>
<dbReference type="Gene3D" id="3.40.50.12370">
    <property type="match status" value="1"/>
</dbReference>
<evidence type="ECO:0000256" key="1">
    <source>
        <dbReference type="ARBA" id="ARBA00008791"/>
    </source>
</evidence>
<evidence type="ECO:0000259" key="2">
    <source>
        <dbReference type="Pfam" id="PF00582"/>
    </source>
</evidence>
<evidence type="ECO:0000313" key="4">
    <source>
        <dbReference type="Proteomes" id="UP000583752"/>
    </source>
</evidence>
<dbReference type="EMBL" id="JABBGG010000003">
    <property type="protein sequence ID" value="NML60961.1"/>
    <property type="molecule type" value="Genomic_DNA"/>
</dbReference>
<dbReference type="CDD" id="cd00293">
    <property type="entry name" value="USP-like"/>
    <property type="match status" value="1"/>
</dbReference>
<dbReference type="Proteomes" id="UP000583752">
    <property type="component" value="Unassembled WGS sequence"/>
</dbReference>
<dbReference type="InterPro" id="IPR006015">
    <property type="entry name" value="Universal_stress_UspA"/>
</dbReference>
<gene>
    <name evidence="3" type="ORF">HHL21_07660</name>
</gene>
<evidence type="ECO:0000313" key="3">
    <source>
        <dbReference type="EMBL" id="NML60961.1"/>
    </source>
</evidence>
<sequence>MSYQTILVHADQSRHADERVRVAARLALAEGAHLVGTAMTGISRYLYQDSSIDLTRTVVAMHMDALYQRASDSLARFEELAAAVGVPTCERRLVDDEPEGGLAMQSRYADVVVVSQTDPDDIAARLTPRLPGYVMLNSARPVLVVPYAGVFETIGDNVLVAWDASMEATRAVTNAIPMLKRARHVTIAVFNPSPFDAHGEQPGADIALYLARHGVNIEVSLQQSGIDAGNAMLSMAADRNCDLIVMGGYGHARFREMLLGGATETVLRTMTVPVLMSH</sequence>
<feature type="domain" description="UspA" evidence="2">
    <location>
        <begin position="156"/>
        <end position="276"/>
    </location>
</feature>
<proteinExistence type="inferred from homology"/>
<reference evidence="3 4" key="1">
    <citation type="submission" date="2020-04" db="EMBL/GenBank/DDBJ databases">
        <title>Massilia sp. RP-1-19 isolated from soil.</title>
        <authorList>
            <person name="Dahal R.H."/>
        </authorList>
    </citation>
    <scope>NUCLEOTIDE SEQUENCE [LARGE SCALE GENOMIC DNA]</scope>
    <source>
        <strain evidence="3 4">RP-1-19</strain>
    </source>
</reference>
<keyword evidence="4" id="KW-1185">Reference proteome</keyword>